<feature type="compositionally biased region" description="Polar residues" evidence="1">
    <location>
        <begin position="125"/>
        <end position="138"/>
    </location>
</feature>
<gene>
    <name evidence="2" type="ORF">TMSB3V08_LOCUS8761</name>
</gene>
<accession>A0A7R9EDK1</accession>
<name>A0A7R9EDK1_9NEOP</name>
<feature type="region of interest" description="Disordered" evidence="1">
    <location>
        <begin position="119"/>
        <end position="138"/>
    </location>
</feature>
<evidence type="ECO:0000313" key="2">
    <source>
        <dbReference type="EMBL" id="CAD7432044.1"/>
    </source>
</evidence>
<evidence type="ECO:0000256" key="1">
    <source>
        <dbReference type="SAM" id="MobiDB-lite"/>
    </source>
</evidence>
<reference evidence="2" key="1">
    <citation type="submission" date="2020-11" db="EMBL/GenBank/DDBJ databases">
        <authorList>
            <person name="Tran Van P."/>
        </authorList>
    </citation>
    <scope>NUCLEOTIDE SEQUENCE</scope>
</reference>
<sequence length="285" mass="31745">MRSKCLPLLVEVKVQAEPRGVACNQHCARLGSNHDFVLSPTSAFWDLFVHIRTGGYADKDVSREHKQVSIVWWTGLILSDWGLLIASKCVRARLNQHPSGLHSFLRLIQLERAQYPGPLSRKPGSVSNPSHNSVSLSASSPHYNPSVVSSSLCPCSDSPYTEHSCDNVLYCCNPTIVANSPVFVYRAVTTCCIVVTPPLLLIVLSLSTELVLSEVEPRLEILPYQEVLIRPIGKNVLITCHAIVEGKNLITDLHWHDPSGRVINDWYVRRNNGTKQLFVSLRCMN</sequence>
<protein>
    <recommendedName>
        <fullName evidence="3">Ig-like domain-containing protein</fullName>
    </recommendedName>
</protein>
<organism evidence="2">
    <name type="scientific">Timema monikensis</name>
    <dbReference type="NCBI Taxonomy" id="170555"/>
    <lineage>
        <taxon>Eukaryota</taxon>
        <taxon>Metazoa</taxon>
        <taxon>Ecdysozoa</taxon>
        <taxon>Arthropoda</taxon>
        <taxon>Hexapoda</taxon>
        <taxon>Insecta</taxon>
        <taxon>Pterygota</taxon>
        <taxon>Neoptera</taxon>
        <taxon>Polyneoptera</taxon>
        <taxon>Phasmatodea</taxon>
        <taxon>Timematodea</taxon>
        <taxon>Timematoidea</taxon>
        <taxon>Timematidae</taxon>
        <taxon>Timema</taxon>
    </lineage>
</organism>
<dbReference type="AlphaFoldDB" id="A0A7R9EDK1"/>
<dbReference type="EMBL" id="OB795309">
    <property type="protein sequence ID" value="CAD7432044.1"/>
    <property type="molecule type" value="Genomic_DNA"/>
</dbReference>
<proteinExistence type="predicted"/>
<evidence type="ECO:0008006" key="3">
    <source>
        <dbReference type="Google" id="ProtNLM"/>
    </source>
</evidence>